<evidence type="ECO:0000313" key="2">
    <source>
        <dbReference type="EMBL" id="CAG6456683.1"/>
    </source>
</evidence>
<sequence length="157" mass="17558">MHGLAKRLHLPDADRSDDAGDDGPRSPEPVAAEKLPRTLAGRSQLRRDALYRLHQELATDRYVSRGDDRPGPGRRPAQHALLSGGDRPATDYLLDHRQRSEREQPERVHLAARHVREVYLCGPAGHRRARLPAGGSAQQELLRLLPPGRHRAHEGEL</sequence>
<protein>
    <submittedName>
        <fullName evidence="2">(northern house mosquito) hypothetical protein</fullName>
    </submittedName>
</protein>
<feature type="compositionally biased region" description="Basic and acidic residues" evidence="1">
    <location>
        <begin position="93"/>
        <end position="107"/>
    </location>
</feature>
<feature type="region of interest" description="Disordered" evidence="1">
    <location>
        <begin position="1"/>
        <end position="43"/>
    </location>
</feature>
<reference evidence="2" key="1">
    <citation type="submission" date="2021-05" db="EMBL/GenBank/DDBJ databases">
        <authorList>
            <person name="Alioto T."/>
            <person name="Alioto T."/>
            <person name="Gomez Garrido J."/>
        </authorList>
    </citation>
    <scope>NUCLEOTIDE SEQUENCE</scope>
</reference>
<feature type="region of interest" description="Disordered" evidence="1">
    <location>
        <begin position="57"/>
        <end position="107"/>
    </location>
</feature>
<feature type="compositionally biased region" description="Basic and acidic residues" evidence="1">
    <location>
        <begin position="9"/>
        <end position="25"/>
    </location>
</feature>
<proteinExistence type="predicted"/>
<evidence type="ECO:0000256" key="1">
    <source>
        <dbReference type="SAM" id="MobiDB-lite"/>
    </source>
</evidence>
<dbReference type="EMBL" id="HBUE01031617">
    <property type="protein sequence ID" value="CAG6456683.1"/>
    <property type="molecule type" value="Transcribed_RNA"/>
</dbReference>
<dbReference type="AlphaFoldDB" id="A0A8D8AGG9"/>
<organism evidence="2">
    <name type="scientific">Culex pipiens</name>
    <name type="common">House mosquito</name>
    <dbReference type="NCBI Taxonomy" id="7175"/>
    <lineage>
        <taxon>Eukaryota</taxon>
        <taxon>Metazoa</taxon>
        <taxon>Ecdysozoa</taxon>
        <taxon>Arthropoda</taxon>
        <taxon>Hexapoda</taxon>
        <taxon>Insecta</taxon>
        <taxon>Pterygota</taxon>
        <taxon>Neoptera</taxon>
        <taxon>Endopterygota</taxon>
        <taxon>Diptera</taxon>
        <taxon>Nematocera</taxon>
        <taxon>Culicoidea</taxon>
        <taxon>Culicidae</taxon>
        <taxon>Culicinae</taxon>
        <taxon>Culicini</taxon>
        <taxon>Culex</taxon>
        <taxon>Culex</taxon>
    </lineage>
</organism>
<accession>A0A8D8AGG9</accession>
<feature type="compositionally biased region" description="Basic and acidic residues" evidence="1">
    <location>
        <begin position="57"/>
        <end position="71"/>
    </location>
</feature>
<name>A0A8D8AGG9_CULPI</name>